<protein>
    <submittedName>
        <fullName evidence="2">Putative transcriptional regulator/aminotransferase</fullName>
    </submittedName>
</protein>
<dbReference type="OrthoDB" id="199743at2"/>
<evidence type="ECO:0000256" key="1">
    <source>
        <dbReference type="SAM" id="MobiDB-lite"/>
    </source>
</evidence>
<keyword evidence="3" id="KW-1185">Reference proteome</keyword>
<evidence type="ECO:0000313" key="2">
    <source>
        <dbReference type="EMBL" id="CCH77303.1"/>
    </source>
</evidence>
<organism evidence="2 3">
    <name type="scientific">Nostocoides japonicum T1-X7</name>
    <dbReference type="NCBI Taxonomy" id="1194083"/>
    <lineage>
        <taxon>Bacteria</taxon>
        <taxon>Bacillati</taxon>
        <taxon>Actinomycetota</taxon>
        <taxon>Actinomycetes</taxon>
        <taxon>Micrococcales</taxon>
        <taxon>Intrasporangiaceae</taxon>
        <taxon>Nostocoides</taxon>
    </lineage>
</organism>
<dbReference type="EMBL" id="CAJB01000093">
    <property type="protein sequence ID" value="CCH77303.1"/>
    <property type="molecule type" value="Genomic_DNA"/>
</dbReference>
<dbReference type="GO" id="GO:0008483">
    <property type="term" value="F:transaminase activity"/>
    <property type="evidence" value="ECO:0007669"/>
    <property type="project" value="UniProtKB-KW"/>
</dbReference>
<evidence type="ECO:0000313" key="3">
    <source>
        <dbReference type="Proteomes" id="UP000035721"/>
    </source>
</evidence>
<keyword evidence="2" id="KW-0808">Transferase</keyword>
<feature type="compositionally biased region" description="Basic residues" evidence="1">
    <location>
        <begin position="213"/>
        <end position="225"/>
    </location>
</feature>
<accession>A0A077LU80</accession>
<feature type="region of interest" description="Disordered" evidence="1">
    <location>
        <begin position="208"/>
        <end position="231"/>
    </location>
</feature>
<dbReference type="SUPFAM" id="SSF53383">
    <property type="entry name" value="PLP-dependent transferases"/>
    <property type="match status" value="1"/>
</dbReference>
<sequence length="231" mass="25188">MSDGERSAVAEALRRAGTRPIVDETVAEVNLVGEPLPRPFSAYHPGTITVGGASKVYWGGLRIGWLRVPGALMDRLVDARTTVDLGAPVLEQLALLELLRTQPGLSADRREGLVAARDAVAQALRRRIPEAEFGMPRGGLSLWVRLPDLSATEVALAAEAEGLLLASGPRFAVTDGLDHWLRLPYVLPVPELVEAVERLRRAIDRVRADRASRPRRTTTRPRTRPARPLVA</sequence>
<dbReference type="PANTHER" id="PTHR46577:SF1">
    <property type="entry name" value="HTH-TYPE TRANSCRIPTIONAL REGULATORY PROTEIN GABR"/>
    <property type="match status" value="1"/>
</dbReference>
<dbReference type="PANTHER" id="PTHR46577">
    <property type="entry name" value="HTH-TYPE TRANSCRIPTIONAL REGULATORY PROTEIN GABR"/>
    <property type="match status" value="1"/>
</dbReference>
<dbReference type="AlphaFoldDB" id="A0A077LU80"/>
<keyword evidence="2" id="KW-0032">Aminotransferase</keyword>
<proteinExistence type="predicted"/>
<reference evidence="2 3" key="1">
    <citation type="journal article" date="2013" name="ISME J.">
        <title>A metabolic model for members of the genus Tetrasphaera involved in enhanced biological phosphorus removal.</title>
        <authorList>
            <person name="Kristiansen R."/>
            <person name="Nguyen H.T.T."/>
            <person name="Saunders A.M."/>
            <person name="Nielsen J.L."/>
            <person name="Wimmer R."/>
            <person name="Le V.Q."/>
            <person name="McIlroy S.J."/>
            <person name="Petrovski S."/>
            <person name="Seviour R.J."/>
            <person name="Calteau A."/>
            <person name="Nielsen K.L."/>
            <person name="Nielsen P.H."/>
        </authorList>
    </citation>
    <scope>NUCLEOTIDE SEQUENCE [LARGE SCALE GENOMIC DNA]</scope>
    <source>
        <strain evidence="2 3">T1-X7</strain>
    </source>
</reference>
<dbReference type="InterPro" id="IPR051446">
    <property type="entry name" value="HTH_trans_reg/aminotransferase"/>
</dbReference>
<dbReference type="InterPro" id="IPR015421">
    <property type="entry name" value="PyrdxlP-dep_Trfase_major"/>
</dbReference>
<comment type="caution">
    <text evidence="2">The sequence shown here is derived from an EMBL/GenBank/DDBJ whole genome shotgun (WGS) entry which is preliminary data.</text>
</comment>
<dbReference type="Proteomes" id="UP000035721">
    <property type="component" value="Unassembled WGS sequence"/>
</dbReference>
<gene>
    <name evidence="2" type="ORF">BN12_1820001</name>
</gene>
<dbReference type="Gene3D" id="3.40.640.10">
    <property type="entry name" value="Type I PLP-dependent aspartate aminotransferase-like (Major domain)"/>
    <property type="match status" value="1"/>
</dbReference>
<name>A0A077LU80_9MICO</name>
<dbReference type="InterPro" id="IPR015424">
    <property type="entry name" value="PyrdxlP-dep_Trfase"/>
</dbReference>
<dbReference type="STRING" id="1194083.BN12_1820001"/>